<accession>A0A1V6N3E9</accession>
<evidence type="ECO:0000313" key="3">
    <source>
        <dbReference type="Proteomes" id="UP000191661"/>
    </source>
</evidence>
<feature type="transmembrane region" description="Helical" evidence="1">
    <location>
        <begin position="48"/>
        <end position="70"/>
    </location>
</feature>
<feature type="transmembrane region" description="Helical" evidence="1">
    <location>
        <begin position="118"/>
        <end position="142"/>
    </location>
</feature>
<feature type="transmembrane region" description="Helical" evidence="1">
    <location>
        <begin position="186"/>
        <end position="204"/>
    </location>
</feature>
<reference evidence="2 3" key="1">
    <citation type="submission" date="2014-12" db="EMBL/GenBank/DDBJ databases">
        <title>Genome sequence of Methanobrevibacter arboriphilicus DH1, DSM1125.</title>
        <authorList>
            <person name="Poehlein A."/>
            <person name="Thauer R.K."/>
            <person name="Seedorf H."/>
            <person name="Daniel R."/>
        </authorList>
    </citation>
    <scope>NUCLEOTIDE SEQUENCE [LARGE SCALE GENOMIC DNA]</scope>
    <source>
        <strain evidence="2 3">DH1</strain>
    </source>
</reference>
<keyword evidence="1" id="KW-0472">Membrane</keyword>
<feature type="transmembrane region" description="Helical" evidence="1">
    <location>
        <begin position="82"/>
        <end position="106"/>
    </location>
</feature>
<dbReference type="EMBL" id="JXMW01000006">
    <property type="protein sequence ID" value="OQD59152.1"/>
    <property type="molecule type" value="Genomic_DNA"/>
</dbReference>
<sequence>MNIKLLQAFGMVSVIFYFIHVFLGQALWKEYNPITTDISSLTAVGSPNAELIGIFTLIYGICAVIFAIGIVRESFNKKYSHITKLGFIFLLAMTIISLIGYALFPLSPDKAALNFQNIMHIIITGITVLLTILFLFFIGIGFIKKEKFIKLGKISIITAILIIIFGTLNPISVALDLNILGLTERLVVFTLEIFIFFLSFIYTFNIESFLSKNKNISN</sequence>
<name>A0A1V6N3E9_METAZ</name>
<dbReference type="Proteomes" id="UP000191661">
    <property type="component" value="Unassembled WGS sequence"/>
</dbReference>
<evidence type="ECO:0000313" key="2">
    <source>
        <dbReference type="EMBL" id="OQD59152.1"/>
    </source>
</evidence>
<keyword evidence="1" id="KW-1133">Transmembrane helix</keyword>
<protein>
    <recommendedName>
        <fullName evidence="4">DUF998 domain-containing protein</fullName>
    </recommendedName>
</protein>
<proteinExistence type="predicted"/>
<comment type="caution">
    <text evidence="2">The sequence shown here is derived from an EMBL/GenBank/DDBJ whole genome shotgun (WGS) entry which is preliminary data.</text>
</comment>
<dbReference type="Pfam" id="PF06197">
    <property type="entry name" value="DUF998"/>
    <property type="match status" value="1"/>
</dbReference>
<gene>
    <name evidence="2" type="ORF">MBBAR_6c02640</name>
</gene>
<dbReference type="InterPro" id="IPR009339">
    <property type="entry name" value="DUF998"/>
</dbReference>
<dbReference type="AlphaFoldDB" id="A0A1V6N3E9"/>
<feature type="transmembrane region" description="Helical" evidence="1">
    <location>
        <begin position="7"/>
        <end position="28"/>
    </location>
</feature>
<evidence type="ECO:0000256" key="1">
    <source>
        <dbReference type="SAM" id="Phobius"/>
    </source>
</evidence>
<evidence type="ECO:0008006" key="4">
    <source>
        <dbReference type="Google" id="ProtNLM"/>
    </source>
</evidence>
<feature type="transmembrane region" description="Helical" evidence="1">
    <location>
        <begin position="154"/>
        <end position="174"/>
    </location>
</feature>
<keyword evidence="1" id="KW-0812">Transmembrane</keyword>
<organism evidence="2 3">
    <name type="scientific">Methanobrevibacter arboriphilus JCM 13429 = DSM 1125</name>
    <dbReference type="NCBI Taxonomy" id="1300164"/>
    <lineage>
        <taxon>Archaea</taxon>
        <taxon>Methanobacteriati</taxon>
        <taxon>Methanobacteriota</taxon>
        <taxon>Methanomada group</taxon>
        <taxon>Methanobacteria</taxon>
        <taxon>Methanobacteriales</taxon>
        <taxon>Methanobacteriaceae</taxon>
        <taxon>Methanobrevibacter</taxon>
    </lineage>
</organism>
<keyword evidence="3" id="KW-1185">Reference proteome</keyword>